<dbReference type="EMBL" id="UYRT01029923">
    <property type="protein sequence ID" value="VDK70728.1"/>
    <property type="molecule type" value="Genomic_DNA"/>
</dbReference>
<reference evidence="3" key="1">
    <citation type="submission" date="2016-06" db="UniProtKB">
        <authorList>
            <consortium name="WormBaseParasite"/>
        </authorList>
    </citation>
    <scope>IDENTIFICATION</scope>
</reference>
<reference evidence="1 2" key="2">
    <citation type="submission" date="2018-11" db="EMBL/GenBank/DDBJ databases">
        <authorList>
            <consortium name="Pathogen Informatics"/>
        </authorList>
    </citation>
    <scope>NUCLEOTIDE SEQUENCE [LARGE SCALE GENOMIC DNA]</scope>
</reference>
<name>A0A183DKS1_9BILA</name>
<gene>
    <name evidence="1" type="ORF">GPUH_LOCUS9311</name>
</gene>
<evidence type="ECO:0000313" key="3">
    <source>
        <dbReference type="WBParaSite" id="GPUH_0000932301-mRNA-1"/>
    </source>
</evidence>
<protein>
    <submittedName>
        <fullName evidence="3">Alternative protein</fullName>
    </submittedName>
</protein>
<proteinExistence type="predicted"/>
<organism evidence="3">
    <name type="scientific">Gongylonema pulchrum</name>
    <dbReference type="NCBI Taxonomy" id="637853"/>
    <lineage>
        <taxon>Eukaryota</taxon>
        <taxon>Metazoa</taxon>
        <taxon>Ecdysozoa</taxon>
        <taxon>Nematoda</taxon>
        <taxon>Chromadorea</taxon>
        <taxon>Rhabditida</taxon>
        <taxon>Spirurina</taxon>
        <taxon>Spiruromorpha</taxon>
        <taxon>Spiruroidea</taxon>
        <taxon>Gongylonematidae</taxon>
        <taxon>Gongylonema</taxon>
    </lineage>
</organism>
<keyword evidence="2" id="KW-1185">Reference proteome</keyword>
<sequence length="78" mass="9632">MFSNVPNCSLMRKLRRSWLFQKKAMGRQPQLCLQLLQQQARALLLLLNSSRRRQTQQMMWRMFQWKRAKRSWEVFALF</sequence>
<dbReference type="AlphaFoldDB" id="A0A183DKS1"/>
<dbReference type="WBParaSite" id="GPUH_0000932301-mRNA-1">
    <property type="protein sequence ID" value="GPUH_0000932301-mRNA-1"/>
    <property type="gene ID" value="GPUH_0000932301"/>
</dbReference>
<evidence type="ECO:0000313" key="1">
    <source>
        <dbReference type="EMBL" id="VDK70728.1"/>
    </source>
</evidence>
<dbReference type="Proteomes" id="UP000271098">
    <property type="component" value="Unassembled WGS sequence"/>
</dbReference>
<accession>A0A183DKS1</accession>
<evidence type="ECO:0000313" key="2">
    <source>
        <dbReference type="Proteomes" id="UP000271098"/>
    </source>
</evidence>